<sequence length="151" mass="17725">MLIAQSRQKSYTDERRKDLKFDVGDMIFLKVAPMEGVLRFEKKGKLSPRFVGSFEILERIGPIAYRLTLPPSFFVVHNVFHVSMLRKYAADPTHIVDFEPLKINKNSSYEEQPIKILAREVKMLRNRGITLVKVLGRKTKLKRPHRRERMT</sequence>
<evidence type="ECO:0000313" key="5">
    <source>
        <dbReference type="Proteomes" id="UP000321947"/>
    </source>
</evidence>
<accession>A0A5A7SPD7</accession>
<dbReference type="Pfam" id="PF24626">
    <property type="entry name" value="SH3_Tf2-1"/>
    <property type="match status" value="1"/>
</dbReference>
<reference evidence="4 5" key="1">
    <citation type="submission" date="2019-08" db="EMBL/GenBank/DDBJ databases">
        <title>Draft genome sequences of two oriental melons (Cucumis melo L. var makuwa).</title>
        <authorList>
            <person name="Kwon S.-Y."/>
        </authorList>
    </citation>
    <scope>NUCLEOTIDE SEQUENCE [LARGE SCALE GENOMIC DNA]</scope>
    <source>
        <strain evidence="5">cv. Chang Bougi</strain>
        <strain evidence="4">cv. SW 3</strain>
        <tissue evidence="2">Leaf</tissue>
    </source>
</reference>
<dbReference type="OrthoDB" id="1939135at2759"/>
<feature type="domain" description="Tf2-1-like SH3-like" evidence="1">
    <location>
        <begin position="24"/>
        <end position="88"/>
    </location>
</feature>
<evidence type="ECO:0000313" key="2">
    <source>
        <dbReference type="EMBL" id="KAA0033052.1"/>
    </source>
</evidence>
<dbReference type="AlphaFoldDB" id="A0A5A7SPD7"/>
<name>A0A5A7SPD7_CUCMM</name>
<dbReference type="PANTHER" id="PTHR46148:SF60">
    <property type="entry name" value="CHROMO DOMAIN-CONTAINING PROTEIN"/>
    <property type="match status" value="1"/>
</dbReference>
<dbReference type="Proteomes" id="UP000321947">
    <property type="component" value="Unassembled WGS sequence"/>
</dbReference>
<protein>
    <submittedName>
        <fullName evidence="2">Pol protein</fullName>
    </submittedName>
</protein>
<dbReference type="PANTHER" id="PTHR46148">
    <property type="entry name" value="CHROMO DOMAIN-CONTAINING PROTEIN"/>
    <property type="match status" value="1"/>
</dbReference>
<organism evidence="2 4">
    <name type="scientific">Cucumis melo var. makuwa</name>
    <name type="common">Oriental melon</name>
    <dbReference type="NCBI Taxonomy" id="1194695"/>
    <lineage>
        <taxon>Eukaryota</taxon>
        <taxon>Viridiplantae</taxon>
        <taxon>Streptophyta</taxon>
        <taxon>Embryophyta</taxon>
        <taxon>Tracheophyta</taxon>
        <taxon>Spermatophyta</taxon>
        <taxon>Magnoliopsida</taxon>
        <taxon>eudicotyledons</taxon>
        <taxon>Gunneridae</taxon>
        <taxon>Pentapetalae</taxon>
        <taxon>rosids</taxon>
        <taxon>fabids</taxon>
        <taxon>Cucurbitales</taxon>
        <taxon>Cucurbitaceae</taxon>
        <taxon>Benincaseae</taxon>
        <taxon>Cucumis</taxon>
    </lineage>
</organism>
<evidence type="ECO:0000313" key="3">
    <source>
        <dbReference type="EMBL" id="TYK03465.1"/>
    </source>
</evidence>
<comment type="caution">
    <text evidence="2">The sequence shown here is derived from an EMBL/GenBank/DDBJ whole genome shotgun (WGS) entry which is preliminary data.</text>
</comment>
<proteinExistence type="predicted"/>
<evidence type="ECO:0000313" key="4">
    <source>
        <dbReference type="Proteomes" id="UP000321393"/>
    </source>
</evidence>
<dbReference type="Proteomes" id="UP000321393">
    <property type="component" value="Unassembled WGS sequence"/>
</dbReference>
<dbReference type="EMBL" id="SSTD01014931">
    <property type="protein sequence ID" value="TYK03465.1"/>
    <property type="molecule type" value="Genomic_DNA"/>
</dbReference>
<evidence type="ECO:0000259" key="1">
    <source>
        <dbReference type="Pfam" id="PF24626"/>
    </source>
</evidence>
<gene>
    <name evidence="3" type="ORF">E5676_scaffold121G00730</name>
    <name evidence="2" type="ORF">E6C27_scaffold269G001590</name>
</gene>
<dbReference type="InterPro" id="IPR056924">
    <property type="entry name" value="SH3_Tf2-1"/>
</dbReference>
<dbReference type="EMBL" id="SSTE01020983">
    <property type="protein sequence ID" value="KAA0033052.1"/>
    <property type="molecule type" value="Genomic_DNA"/>
</dbReference>